<sequence>MFRCRCGSITNFQSCADVTADCSLKTQLCTNSLYLTMMQQYCRVAFWALIKMGCQKAVLLSR</sequence>
<evidence type="ECO:0000313" key="1">
    <source>
        <dbReference type="EnsemblMetazoa" id="PPA41564.1"/>
    </source>
</evidence>
<evidence type="ECO:0000313" key="2">
    <source>
        <dbReference type="Proteomes" id="UP000005239"/>
    </source>
</evidence>
<reference evidence="2" key="1">
    <citation type="journal article" date="2008" name="Nat. Genet.">
        <title>The Pristionchus pacificus genome provides a unique perspective on nematode lifestyle and parasitism.</title>
        <authorList>
            <person name="Dieterich C."/>
            <person name="Clifton S.W."/>
            <person name="Schuster L.N."/>
            <person name="Chinwalla A."/>
            <person name="Delehaunty K."/>
            <person name="Dinkelacker I."/>
            <person name="Fulton L."/>
            <person name="Fulton R."/>
            <person name="Godfrey J."/>
            <person name="Minx P."/>
            <person name="Mitreva M."/>
            <person name="Roeseler W."/>
            <person name="Tian H."/>
            <person name="Witte H."/>
            <person name="Yang S.P."/>
            <person name="Wilson R.K."/>
            <person name="Sommer R.J."/>
        </authorList>
    </citation>
    <scope>NUCLEOTIDE SEQUENCE [LARGE SCALE GENOMIC DNA]</scope>
    <source>
        <strain evidence="2">PS312</strain>
    </source>
</reference>
<dbReference type="Pfam" id="PF01549">
    <property type="entry name" value="ShK"/>
    <property type="match status" value="1"/>
</dbReference>
<dbReference type="Gene3D" id="1.10.10.1940">
    <property type="match status" value="1"/>
</dbReference>
<organism evidence="1 2">
    <name type="scientific">Pristionchus pacificus</name>
    <name type="common">Parasitic nematode worm</name>
    <dbReference type="NCBI Taxonomy" id="54126"/>
    <lineage>
        <taxon>Eukaryota</taxon>
        <taxon>Metazoa</taxon>
        <taxon>Ecdysozoa</taxon>
        <taxon>Nematoda</taxon>
        <taxon>Chromadorea</taxon>
        <taxon>Rhabditida</taxon>
        <taxon>Rhabditina</taxon>
        <taxon>Diplogasteromorpha</taxon>
        <taxon>Diplogasteroidea</taxon>
        <taxon>Neodiplogasteridae</taxon>
        <taxon>Pristionchus</taxon>
    </lineage>
</organism>
<protein>
    <submittedName>
        <fullName evidence="1">ShKT domain-containing protein</fullName>
    </submittedName>
</protein>
<dbReference type="AlphaFoldDB" id="A0A2A6CJR7"/>
<accession>A0A8R1Z1T0</accession>
<proteinExistence type="predicted"/>
<keyword evidence="2" id="KW-1185">Reference proteome</keyword>
<accession>A0A2A6CJR7</accession>
<name>A0A2A6CJR7_PRIPA</name>
<dbReference type="EnsemblMetazoa" id="PPA41564.1">
    <property type="protein sequence ID" value="PPA41564.1"/>
    <property type="gene ID" value="WBGene00279933"/>
</dbReference>
<dbReference type="Proteomes" id="UP000005239">
    <property type="component" value="Unassembled WGS sequence"/>
</dbReference>
<reference evidence="1" key="2">
    <citation type="submission" date="2022-06" db="UniProtKB">
        <authorList>
            <consortium name="EnsemblMetazoa"/>
        </authorList>
    </citation>
    <scope>IDENTIFICATION</scope>
    <source>
        <strain evidence="1">PS312</strain>
    </source>
</reference>
<gene>
    <name evidence="1" type="primary">WBGene00279933</name>
</gene>
<dbReference type="InterPro" id="IPR003582">
    <property type="entry name" value="ShKT_dom"/>
</dbReference>